<dbReference type="PANTHER" id="PTHR30514">
    <property type="entry name" value="GLUCOKINASE"/>
    <property type="match status" value="1"/>
</dbReference>
<sequence>METGHPNACNGMPPADYEGLITLIHDRYEQMSRNYQAIAVYLTQNPNDIPVRSVSAIAETIGVHASSLVRFAQSLGYSGFKEIQILYQKRLETAAPGFSARVRALREGMRHRDNFSETGFLRELVVQDIASLEGLLDDIPAEDLAHAVQLMKDAETIYLVGQNRSAPVVTLVRYLLTMIGKRCVLLDSSGGLATHIARTMTPDDLLFSVSFRYYATEVVSIVDEAHEAGIPVVAISDTTLSPLANSATVIFPVPEHRQSVARSLAAPICLAQALVVATAAQLQKNEKDPRIPWVTEASNR</sequence>
<dbReference type="InterPro" id="IPR036388">
    <property type="entry name" value="WH-like_DNA-bd_sf"/>
</dbReference>
<evidence type="ECO:0000313" key="6">
    <source>
        <dbReference type="EMBL" id="MEX0386550.1"/>
    </source>
</evidence>
<dbReference type="CDD" id="cd05013">
    <property type="entry name" value="SIS_RpiR"/>
    <property type="match status" value="1"/>
</dbReference>
<evidence type="ECO:0000259" key="5">
    <source>
        <dbReference type="PROSITE" id="PS51464"/>
    </source>
</evidence>
<dbReference type="Pfam" id="PF01380">
    <property type="entry name" value="SIS"/>
    <property type="match status" value="1"/>
</dbReference>
<protein>
    <submittedName>
        <fullName evidence="6">MurR/RpiR family transcriptional regulator</fullName>
    </submittedName>
</protein>
<dbReference type="InterPro" id="IPR035472">
    <property type="entry name" value="RpiR-like_SIS"/>
</dbReference>
<proteinExistence type="predicted"/>
<evidence type="ECO:0000256" key="3">
    <source>
        <dbReference type="ARBA" id="ARBA00023163"/>
    </source>
</evidence>
<keyword evidence="7" id="KW-1185">Reference proteome</keyword>
<dbReference type="SUPFAM" id="SSF46689">
    <property type="entry name" value="Homeodomain-like"/>
    <property type="match status" value="1"/>
</dbReference>
<dbReference type="RefSeq" id="WP_367967018.1">
    <property type="nucleotide sequence ID" value="NZ_JBAKFJ010000001.1"/>
</dbReference>
<keyword evidence="1" id="KW-0805">Transcription regulation</keyword>
<dbReference type="EMBL" id="JBAKFJ010000001">
    <property type="protein sequence ID" value="MEX0386550.1"/>
    <property type="molecule type" value="Genomic_DNA"/>
</dbReference>
<evidence type="ECO:0000313" key="7">
    <source>
        <dbReference type="Proteomes" id="UP001556653"/>
    </source>
</evidence>
<evidence type="ECO:0000256" key="1">
    <source>
        <dbReference type="ARBA" id="ARBA00023015"/>
    </source>
</evidence>
<evidence type="ECO:0000259" key="4">
    <source>
        <dbReference type="PROSITE" id="PS51071"/>
    </source>
</evidence>
<feature type="domain" description="HTH rpiR-type" evidence="4">
    <location>
        <begin position="18"/>
        <end position="94"/>
    </location>
</feature>
<dbReference type="SUPFAM" id="SSF53697">
    <property type="entry name" value="SIS domain"/>
    <property type="match status" value="1"/>
</dbReference>
<reference evidence="6 7" key="1">
    <citation type="submission" date="2024-02" db="EMBL/GenBank/DDBJ databases">
        <title>New especies of Spiribacter isolated from saline water.</title>
        <authorList>
            <person name="Leon M.J."/>
            <person name="De La Haba R."/>
            <person name="Sanchez-Porro C."/>
            <person name="Ventosa A."/>
        </authorList>
    </citation>
    <scope>NUCLEOTIDE SEQUENCE [LARGE SCALE GENOMIC DNA]</scope>
    <source>
        <strain evidence="7">ag22IC4-227</strain>
    </source>
</reference>
<dbReference type="InterPro" id="IPR009057">
    <property type="entry name" value="Homeodomain-like_sf"/>
</dbReference>
<evidence type="ECO:0000256" key="2">
    <source>
        <dbReference type="ARBA" id="ARBA00023125"/>
    </source>
</evidence>
<dbReference type="InterPro" id="IPR046348">
    <property type="entry name" value="SIS_dom_sf"/>
</dbReference>
<organism evidence="6 7">
    <name type="scientific">Spiribacter onubensis</name>
    <dbReference type="NCBI Taxonomy" id="3122420"/>
    <lineage>
        <taxon>Bacteria</taxon>
        <taxon>Pseudomonadati</taxon>
        <taxon>Pseudomonadota</taxon>
        <taxon>Gammaproteobacteria</taxon>
        <taxon>Chromatiales</taxon>
        <taxon>Ectothiorhodospiraceae</taxon>
        <taxon>Spiribacter</taxon>
    </lineage>
</organism>
<dbReference type="InterPro" id="IPR000281">
    <property type="entry name" value="HTH_RpiR"/>
</dbReference>
<gene>
    <name evidence="6" type="ORF">V6X64_06055</name>
</gene>
<dbReference type="PROSITE" id="PS51464">
    <property type="entry name" value="SIS"/>
    <property type="match status" value="1"/>
</dbReference>
<name>A0ABV3SB48_9GAMM</name>
<dbReference type="Gene3D" id="1.10.10.10">
    <property type="entry name" value="Winged helix-like DNA-binding domain superfamily/Winged helix DNA-binding domain"/>
    <property type="match status" value="1"/>
</dbReference>
<keyword evidence="3" id="KW-0804">Transcription</keyword>
<dbReference type="Gene3D" id="3.40.50.10490">
    <property type="entry name" value="Glucose-6-phosphate isomerase like protein, domain 1"/>
    <property type="match status" value="1"/>
</dbReference>
<dbReference type="PANTHER" id="PTHR30514:SF18">
    <property type="entry name" value="RPIR-FAMILY TRANSCRIPTIONAL REGULATOR"/>
    <property type="match status" value="1"/>
</dbReference>
<accession>A0ABV3SB48</accession>
<dbReference type="InterPro" id="IPR047640">
    <property type="entry name" value="RpiR-like"/>
</dbReference>
<dbReference type="InterPro" id="IPR001347">
    <property type="entry name" value="SIS_dom"/>
</dbReference>
<comment type="caution">
    <text evidence="6">The sequence shown here is derived from an EMBL/GenBank/DDBJ whole genome shotgun (WGS) entry which is preliminary data.</text>
</comment>
<dbReference type="Proteomes" id="UP001556653">
    <property type="component" value="Unassembled WGS sequence"/>
</dbReference>
<dbReference type="Pfam" id="PF01418">
    <property type="entry name" value="HTH_6"/>
    <property type="match status" value="1"/>
</dbReference>
<feature type="domain" description="SIS" evidence="5">
    <location>
        <begin position="147"/>
        <end position="285"/>
    </location>
</feature>
<keyword evidence="2" id="KW-0238">DNA-binding</keyword>
<dbReference type="PROSITE" id="PS51071">
    <property type="entry name" value="HTH_RPIR"/>
    <property type="match status" value="1"/>
</dbReference>